<dbReference type="OrthoDB" id="9792792at2"/>
<feature type="binding site" evidence="6">
    <location>
        <position position="340"/>
    </location>
    <ligand>
        <name>a divalent metal cation</name>
        <dbReference type="ChEBI" id="CHEBI:60240"/>
        <label>1</label>
    </ligand>
</feature>
<dbReference type="KEGG" id="gsb:GSUB_02585"/>
<evidence type="ECO:0000256" key="6">
    <source>
        <dbReference type="PIRSR" id="PIRSR602678-1"/>
    </source>
</evidence>
<dbReference type="InterPro" id="IPR017221">
    <property type="entry name" value="DUF34/NIF3_bac"/>
</dbReference>
<evidence type="ECO:0000313" key="7">
    <source>
        <dbReference type="EMBL" id="AJF05677.1"/>
    </source>
</evidence>
<dbReference type="FunFam" id="3.30.70.120:FF:000006">
    <property type="entry name" value="GTP cyclohydrolase 1 type 2 homolog"/>
    <property type="match status" value="1"/>
</dbReference>
<dbReference type="PIRSF" id="PIRSF037489">
    <property type="entry name" value="UCP037489_NIF3_YqfO"/>
    <property type="match status" value="1"/>
</dbReference>
<gene>
    <name evidence="7" type="ORF">GSUB_02585</name>
</gene>
<dbReference type="InterPro" id="IPR036069">
    <property type="entry name" value="DUF34/NIF3_sf"/>
</dbReference>
<dbReference type="InterPro" id="IPR002678">
    <property type="entry name" value="DUF34/NIF3"/>
</dbReference>
<dbReference type="Pfam" id="PF01784">
    <property type="entry name" value="DUF34_NIF3"/>
    <property type="match status" value="1"/>
</dbReference>
<evidence type="ECO:0000256" key="1">
    <source>
        <dbReference type="ARBA" id="ARBA00006964"/>
    </source>
</evidence>
<accession>A0A0B5FBX0</accession>
<dbReference type="SUPFAM" id="SSF102705">
    <property type="entry name" value="NIF3 (NGG1p interacting factor 3)-like"/>
    <property type="match status" value="1"/>
</dbReference>
<sequence length="377" mass="41159">MAKKPKFPRVQDVVGFMNRFAPPALAESWDNVGLQLGDPAMEVRRLLVALDPEDCVIEEAIAREATLIVSHHPLIFRPLQGVVASEGTGRRLLRAAQAGTAIFCAHTNLDRARGGLNDWLAQALELQDVAVLQPGDDDELFKLVVFVPSGHEEQVSDAIFQAGAGNIGEYDQCSFRAEGTGTFRPGAAANPFIGQIGRRETVSELRLETVVPREYLIRVLQKMLKAHPYEEPAYDLIPLRNRRRDVGLGRIGRLSEALPLDAFARQVAQGLGTEKVRVVGAADRAVSRVAVCGGSGASLIGEAVRQGADVLVTGDIKYHEARQSQEKDLCLVDAGHFASERVMVARLAQVLRDEADNQGWNIDILEAQGESEPFRFV</sequence>
<evidence type="ECO:0000256" key="3">
    <source>
        <dbReference type="ARBA" id="ARBA00022112"/>
    </source>
</evidence>
<dbReference type="RefSeq" id="WP_040199059.1">
    <property type="nucleotide sequence ID" value="NZ_CP010311.1"/>
</dbReference>
<evidence type="ECO:0000256" key="2">
    <source>
        <dbReference type="ARBA" id="ARBA00011643"/>
    </source>
</evidence>
<dbReference type="GO" id="GO:0046872">
    <property type="term" value="F:metal ion binding"/>
    <property type="evidence" value="ECO:0007669"/>
    <property type="project" value="UniProtKB-UniRule"/>
</dbReference>
<organism evidence="7 8">
    <name type="scientific">Geoalkalibacter subterraneus</name>
    <dbReference type="NCBI Taxonomy" id="483547"/>
    <lineage>
        <taxon>Bacteria</taxon>
        <taxon>Pseudomonadati</taxon>
        <taxon>Thermodesulfobacteriota</taxon>
        <taxon>Desulfuromonadia</taxon>
        <taxon>Desulfuromonadales</taxon>
        <taxon>Geoalkalibacteraceae</taxon>
        <taxon>Geoalkalibacter</taxon>
    </lineage>
</organism>
<feature type="binding site" evidence="6">
    <location>
        <position position="110"/>
    </location>
    <ligand>
        <name>a divalent metal cation</name>
        <dbReference type="ChEBI" id="CHEBI:60240"/>
        <label>1</label>
    </ligand>
</feature>
<evidence type="ECO:0000256" key="4">
    <source>
        <dbReference type="ARBA" id="ARBA00022723"/>
    </source>
</evidence>
<keyword evidence="8" id="KW-1185">Reference proteome</keyword>
<dbReference type="Gene3D" id="3.40.1390.30">
    <property type="entry name" value="NIF3 (NGG1p interacting factor 3)-like"/>
    <property type="match status" value="2"/>
</dbReference>
<feature type="binding site" evidence="6">
    <location>
        <position position="72"/>
    </location>
    <ligand>
        <name>a divalent metal cation</name>
        <dbReference type="ChEBI" id="CHEBI:60240"/>
        <label>1</label>
    </ligand>
</feature>
<proteinExistence type="inferred from homology"/>
<dbReference type="Gene3D" id="3.30.70.120">
    <property type="match status" value="1"/>
</dbReference>
<dbReference type="GO" id="GO:0005737">
    <property type="term" value="C:cytoplasm"/>
    <property type="evidence" value="ECO:0007669"/>
    <property type="project" value="TreeGrafter"/>
</dbReference>
<dbReference type="STRING" id="483547.GSUB_02585"/>
<name>A0A0B5FBX0_9BACT</name>
<comment type="similarity">
    <text evidence="1 5">Belongs to the GTP cyclohydrolase I type 2/NIF3 family.</text>
</comment>
<protein>
    <recommendedName>
        <fullName evidence="3 5">GTP cyclohydrolase 1 type 2 homolog</fullName>
    </recommendedName>
</protein>
<evidence type="ECO:0000256" key="5">
    <source>
        <dbReference type="PIRNR" id="PIRNR037489"/>
    </source>
</evidence>
<dbReference type="NCBIfam" id="TIGR00486">
    <property type="entry name" value="YbgI_SA1388"/>
    <property type="match status" value="1"/>
</dbReference>
<dbReference type="Proteomes" id="UP000035036">
    <property type="component" value="Chromosome"/>
</dbReference>
<dbReference type="AlphaFoldDB" id="A0A0B5FBX0"/>
<feature type="binding site" evidence="6">
    <location>
        <position position="336"/>
    </location>
    <ligand>
        <name>a divalent metal cation</name>
        <dbReference type="ChEBI" id="CHEBI:60240"/>
        <label>1</label>
    </ligand>
</feature>
<dbReference type="EMBL" id="CP010311">
    <property type="protein sequence ID" value="AJF05677.1"/>
    <property type="molecule type" value="Genomic_DNA"/>
</dbReference>
<dbReference type="PANTHER" id="PTHR13799">
    <property type="entry name" value="NGG1 INTERACTING FACTOR 3"/>
    <property type="match status" value="1"/>
</dbReference>
<comment type="subunit">
    <text evidence="2">Homohexamer.</text>
</comment>
<reference evidence="7 8" key="1">
    <citation type="journal article" date="2015" name="Genome Announc.">
        <title>Genomes of Geoalkalibacter ferrihydriticus Z-0531T and Geoalkalibacter subterraneus Red1T, Two Haloalkaliphilic Metal-Reducing Deltaproteobacteria.</title>
        <authorList>
            <person name="Badalamenti J.P."/>
            <person name="Krajmalnik-Brown R."/>
            <person name="Torres C.I."/>
            <person name="Bond D.R."/>
        </authorList>
    </citation>
    <scope>NUCLEOTIDE SEQUENCE [LARGE SCALE GENOMIC DNA]</scope>
    <source>
        <strain evidence="7 8">Red1</strain>
    </source>
</reference>
<keyword evidence="4 5" id="KW-0479">Metal-binding</keyword>
<dbReference type="PANTHER" id="PTHR13799:SF14">
    <property type="entry name" value="GTP CYCLOHYDROLASE 1 TYPE 2 HOMOLOG"/>
    <property type="match status" value="1"/>
</dbReference>
<feature type="binding site" evidence="6">
    <location>
        <position position="71"/>
    </location>
    <ligand>
        <name>a divalent metal cation</name>
        <dbReference type="ChEBI" id="CHEBI:60240"/>
        <label>1</label>
    </ligand>
</feature>
<dbReference type="HOGENOM" id="CLU_037423_1_0_7"/>
<evidence type="ECO:0000313" key="8">
    <source>
        <dbReference type="Proteomes" id="UP000035036"/>
    </source>
</evidence>
<dbReference type="InterPro" id="IPR015867">
    <property type="entry name" value="N-reg_PII/ATP_PRibTrfase_C"/>
</dbReference>
<dbReference type="FunFam" id="3.40.1390.30:FF:000001">
    <property type="entry name" value="GTP cyclohydrolase 1 type 2"/>
    <property type="match status" value="1"/>
</dbReference>